<sequence length="401" mass="45338">MKAYYVKKAKADIKANNYTGSEFWRKAAGCCTLQKEYADLCLQQRSLKFVNEGHGSKKIDFSLSHEGGEALAHVRAYELDIKLCRKQAHGLETGVSFEKSKRRSFMQLFTTSRLGLDINTGLGRRDSKDQSSFRDKVILAYDLRQATTGTMDMAWNIVMGGFENKAHFVASPLFSVKHGQETMNAIFGNEAAGELFSPKNALFLPSGMEALFDCGFFAIVPNIRHDASKAELSLWEQTSPRDYKIRILDERHQKIDESFAPGKTWRQLDGQKLMFRNNFRPRARYLYFNFCMQLLKLSWKRGGGKSACAALPSLNPEIGKHFWGTRGKYLPTNQLLTLVEELGHEWDSVVLEAKDDSLNDEGDDEILLSAIAGQIKEKNLIEESEDEDDSDGGDVGNEWKE</sequence>
<evidence type="ECO:0000256" key="1">
    <source>
        <dbReference type="SAM" id="MobiDB-lite"/>
    </source>
</evidence>
<feature type="domain" description="HNH nuclease" evidence="2">
    <location>
        <begin position="177"/>
        <end position="220"/>
    </location>
</feature>
<protein>
    <recommendedName>
        <fullName evidence="2">HNH nuclease domain-containing protein</fullName>
    </recommendedName>
</protein>
<accession>A0A6G1KG08</accession>
<dbReference type="OrthoDB" id="3692938at2759"/>
<gene>
    <name evidence="3" type="ORF">K504DRAFT_374208</name>
</gene>
<feature type="compositionally biased region" description="Acidic residues" evidence="1">
    <location>
        <begin position="382"/>
        <end position="392"/>
    </location>
</feature>
<evidence type="ECO:0000313" key="3">
    <source>
        <dbReference type="EMBL" id="KAF2711412.1"/>
    </source>
</evidence>
<evidence type="ECO:0000313" key="4">
    <source>
        <dbReference type="Proteomes" id="UP000799428"/>
    </source>
</evidence>
<name>A0A6G1KG08_9PLEO</name>
<dbReference type="AlphaFoldDB" id="A0A6G1KG08"/>
<dbReference type="EMBL" id="MU005767">
    <property type="protein sequence ID" value="KAF2711412.1"/>
    <property type="molecule type" value="Genomic_DNA"/>
</dbReference>
<organism evidence="3 4">
    <name type="scientific">Pleomassaria siparia CBS 279.74</name>
    <dbReference type="NCBI Taxonomy" id="1314801"/>
    <lineage>
        <taxon>Eukaryota</taxon>
        <taxon>Fungi</taxon>
        <taxon>Dikarya</taxon>
        <taxon>Ascomycota</taxon>
        <taxon>Pezizomycotina</taxon>
        <taxon>Dothideomycetes</taxon>
        <taxon>Pleosporomycetidae</taxon>
        <taxon>Pleosporales</taxon>
        <taxon>Pleomassariaceae</taxon>
        <taxon>Pleomassaria</taxon>
    </lineage>
</organism>
<proteinExistence type="predicted"/>
<evidence type="ECO:0000259" key="2">
    <source>
        <dbReference type="Pfam" id="PF13391"/>
    </source>
</evidence>
<reference evidence="3" key="1">
    <citation type="journal article" date="2020" name="Stud. Mycol.">
        <title>101 Dothideomycetes genomes: a test case for predicting lifestyles and emergence of pathogens.</title>
        <authorList>
            <person name="Haridas S."/>
            <person name="Albert R."/>
            <person name="Binder M."/>
            <person name="Bloem J."/>
            <person name="Labutti K."/>
            <person name="Salamov A."/>
            <person name="Andreopoulos B."/>
            <person name="Baker S."/>
            <person name="Barry K."/>
            <person name="Bills G."/>
            <person name="Bluhm B."/>
            <person name="Cannon C."/>
            <person name="Castanera R."/>
            <person name="Culley D."/>
            <person name="Daum C."/>
            <person name="Ezra D."/>
            <person name="Gonzalez J."/>
            <person name="Henrissat B."/>
            <person name="Kuo A."/>
            <person name="Liang C."/>
            <person name="Lipzen A."/>
            <person name="Lutzoni F."/>
            <person name="Magnuson J."/>
            <person name="Mondo S."/>
            <person name="Nolan M."/>
            <person name="Ohm R."/>
            <person name="Pangilinan J."/>
            <person name="Park H.-J."/>
            <person name="Ramirez L."/>
            <person name="Alfaro M."/>
            <person name="Sun H."/>
            <person name="Tritt A."/>
            <person name="Yoshinaga Y."/>
            <person name="Zwiers L.-H."/>
            <person name="Turgeon B."/>
            <person name="Goodwin S."/>
            <person name="Spatafora J."/>
            <person name="Crous P."/>
            <person name="Grigoriev I."/>
        </authorList>
    </citation>
    <scope>NUCLEOTIDE SEQUENCE</scope>
    <source>
        <strain evidence="3">CBS 279.74</strain>
    </source>
</reference>
<dbReference type="InterPro" id="IPR003615">
    <property type="entry name" value="HNH_nuc"/>
</dbReference>
<dbReference type="Pfam" id="PF13391">
    <property type="entry name" value="HNH_2"/>
    <property type="match status" value="1"/>
</dbReference>
<dbReference type="Proteomes" id="UP000799428">
    <property type="component" value="Unassembled WGS sequence"/>
</dbReference>
<keyword evidence="4" id="KW-1185">Reference proteome</keyword>
<feature type="region of interest" description="Disordered" evidence="1">
    <location>
        <begin position="378"/>
        <end position="401"/>
    </location>
</feature>